<evidence type="ECO:0000313" key="2">
    <source>
        <dbReference type="Proteomes" id="UP001268542"/>
    </source>
</evidence>
<dbReference type="NCBIfam" id="NF038146">
    <property type="entry name" value="LxmA_leader"/>
    <property type="match status" value="1"/>
</dbReference>
<dbReference type="InterPro" id="IPR049906">
    <property type="entry name" value="LxmA-like_leader"/>
</dbReference>
<name>A0ABU3PW96_9ACTN</name>
<dbReference type="Proteomes" id="UP001268542">
    <property type="component" value="Unassembled WGS sequence"/>
</dbReference>
<comment type="caution">
    <text evidence="1">The sequence shown here is derived from an EMBL/GenBank/DDBJ whole genome shotgun (WGS) entry which is preliminary data.</text>
</comment>
<organism evidence="1 2">
    <name type="scientific">Nocardioides imazamoxiresistens</name>
    <dbReference type="NCBI Taxonomy" id="3231893"/>
    <lineage>
        <taxon>Bacteria</taxon>
        <taxon>Bacillati</taxon>
        <taxon>Actinomycetota</taxon>
        <taxon>Actinomycetes</taxon>
        <taxon>Propionibacteriales</taxon>
        <taxon>Nocardioidaceae</taxon>
        <taxon>Nocardioides</taxon>
    </lineage>
</organism>
<dbReference type="EMBL" id="JAVYII010000003">
    <property type="protein sequence ID" value="MDT9593112.1"/>
    <property type="molecule type" value="Genomic_DNA"/>
</dbReference>
<dbReference type="RefSeq" id="WP_315732538.1">
    <property type="nucleotide sequence ID" value="NZ_JAVYII010000003.1"/>
</dbReference>
<accession>A0ABU3PW96</accession>
<reference evidence="1 2" key="1">
    <citation type="submission" date="2023-08" db="EMBL/GenBank/DDBJ databases">
        <title>Nocardioides seae sp. nov., a bacterium isolated from a soil.</title>
        <authorList>
            <person name="Wang X."/>
        </authorList>
    </citation>
    <scope>NUCLEOTIDE SEQUENCE [LARGE SCALE GENOMIC DNA]</scope>
    <source>
        <strain evidence="1 2">YZH12</strain>
    </source>
</reference>
<keyword evidence="2" id="KW-1185">Reference proteome</keyword>
<sequence>MSTQDLVAGYAAYTDAAELGPVDDAAAVTPTVTSSAPCAAGLAASVAFTVDAAC</sequence>
<proteinExistence type="predicted"/>
<gene>
    <name evidence="1" type="ORF">RDV89_08535</name>
</gene>
<evidence type="ECO:0000313" key="1">
    <source>
        <dbReference type="EMBL" id="MDT9593112.1"/>
    </source>
</evidence>
<protein>
    <submittedName>
        <fullName evidence="1">LxmA leader domain family RiPP</fullName>
    </submittedName>
</protein>